<evidence type="ECO:0000256" key="1">
    <source>
        <dbReference type="SAM" id="MobiDB-lite"/>
    </source>
</evidence>
<protein>
    <submittedName>
        <fullName evidence="2">Uncharacterized protein</fullName>
    </submittedName>
</protein>
<keyword evidence="3" id="KW-1185">Reference proteome</keyword>
<comment type="caution">
    <text evidence="2">The sequence shown here is derived from an EMBL/GenBank/DDBJ whole genome shotgun (WGS) entry which is preliminary data.</text>
</comment>
<reference evidence="2" key="1">
    <citation type="journal article" date="2019" name="bioRxiv">
        <title>The Genome of the Zebra Mussel, Dreissena polymorpha: A Resource for Invasive Species Research.</title>
        <authorList>
            <person name="McCartney M.A."/>
            <person name="Auch B."/>
            <person name="Kono T."/>
            <person name="Mallez S."/>
            <person name="Zhang Y."/>
            <person name="Obille A."/>
            <person name="Becker A."/>
            <person name="Abrahante J.E."/>
            <person name="Garbe J."/>
            <person name="Badalamenti J.P."/>
            <person name="Herman A."/>
            <person name="Mangelson H."/>
            <person name="Liachko I."/>
            <person name="Sullivan S."/>
            <person name="Sone E.D."/>
            <person name="Koren S."/>
            <person name="Silverstein K.A.T."/>
            <person name="Beckman K.B."/>
            <person name="Gohl D.M."/>
        </authorList>
    </citation>
    <scope>NUCLEOTIDE SEQUENCE</scope>
    <source>
        <strain evidence="2">Duluth1</strain>
        <tissue evidence="2">Whole animal</tissue>
    </source>
</reference>
<feature type="compositionally biased region" description="Basic and acidic residues" evidence="1">
    <location>
        <begin position="7"/>
        <end position="20"/>
    </location>
</feature>
<dbReference type="Proteomes" id="UP000828390">
    <property type="component" value="Unassembled WGS sequence"/>
</dbReference>
<evidence type="ECO:0000313" key="3">
    <source>
        <dbReference type="Proteomes" id="UP000828390"/>
    </source>
</evidence>
<accession>A0A9D3YAI0</accession>
<gene>
    <name evidence="2" type="ORF">DPMN_083099</name>
</gene>
<proteinExistence type="predicted"/>
<dbReference type="EMBL" id="JAIWYP010000016">
    <property type="protein sequence ID" value="KAH3695641.1"/>
    <property type="molecule type" value="Genomic_DNA"/>
</dbReference>
<feature type="region of interest" description="Disordered" evidence="1">
    <location>
        <begin position="1"/>
        <end position="21"/>
    </location>
</feature>
<evidence type="ECO:0000313" key="2">
    <source>
        <dbReference type="EMBL" id="KAH3695641.1"/>
    </source>
</evidence>
<reference evidence="2" key="2">
    <citation type="submission" date="2020-11" db="EMBL/GenBank/DDBJ databases">
        <authorList>
            <person name="McCartney M.A."/>
            <person name="Auch B."/>
            <person name="Kono T."/>
            <person name="Mallez S."/>
            <person name="Becker A."/>
            <person name="Gohl D.M."/>
            <person name="Silverstein K.A.T."/>
            <person name="Koren S."/>
            <person name="Bechman K.B."/>
            <person name="Herman A."/>
            <person name="Abrahante J.E."/>
            <person name="Garbe J."/>
        </authorList>
    </citation>
    <scope>NUCLEOTIDE SEQUENCE</scope>
    <source>
        <strain evidence="2">Duluth1</strain>
        <tissue evidence="2">Whole animal</tissue>
    </source>
</reference>
<dbReference type="AlphaFoldDB" id="A0A9D3YAI0"/>
<name>A0A9D3YAI0_DREPO</name>
<sequence length="52" mass="5976">MSAGKLFHKEQPREQKDLEPKPLTFGIAKAPLLHDLVLYEWTESWGINDSPI</sequence>
<organism evidence="2 3">
    <name type="scientific">Dreissena polymorpha</name>
    <name type="common">Zebra mussel</name>
    <name type="synonym">Mytilus polymorpha</name>
    <dbReference type="NCBI Taxonomy" id="45954"/>
    <lineage>
        <taxon>Eukaryota</taxon>
        <taxon>Metazoa</taxon>
        <taxon>Spiralia</taxon>
        <taxon>Lophotrochozoa</taxon>
        <taxon>Mollusca</taxon>
        <taxon>Bivalvia</taxon>
        <taxon>Autobranchia</taxon>
        <taxon>Heteroconchia</taxon>
        <taxon>Euheterodonta</taxon>
        <taxon>Imparidentia</taxon>
        <taxon>Neoheterodontei</taxon>
        <taxon>Myida</taxon>
        <taxon>Dreissenoidea</taxon>
        <taxon>Dreissenidae</taxon>
        <taxon>Dreissena</taxon>
    </lineage>
</organism>